<reference evidence="1 2" key="1">
    <citation type="submission" date="2017-09" db="EMBL/GenBank/DDBJ databases">
        <title>Biocontrol bacteria screening and application from spent mushroom substrate.</title>
        <authorList>
            <person name="Sun X."/>
        </authorList>
    </citation>
    <scope>NUCLEOTIDE SEQUENCE [LARGE SCALE GENOMIC DNA]</scope>
    <source>
        <strain evidence="1 2">100374</strain>
    </source>
</reference>
<sequence length="358" mass="42444">METKEVLTLGEMLDKKIDVSMFEKFISMTKEHNDLTPSVLRDIAFKTVYQGLKEDILQYTEEDKSKIVSIQVDLWNYMNQNHKEYFEEIRSIFDEGMHTYFVFIEPIQKLMKGKRLYTNKYKGFRVYNAEDHENGKCILTRLSAEKLELVLMFVEGLFGKELSLDKLIFYTTLFFDVYEIPNMKYTNFGEKKLENLDISSVKIYPTCIEAIRGRHSSHKELLLQSQLLWGNMTFDDRIYRVLRYHEDKFSLVFDKEEEKNGTVYVEKVYQLSFENSLLKDNKYLDIDVAFLEEKNGDCIEVNIKFNVDIYDFENVEFKLELEGENQFSLIDYTKYEDCSSDNKGAPVPVGYKFQPYFS</sequence>
<dbReference type="EMBL" id="NWUW01000026">
    <property type="protein sequence ID" value="PIE92787.1"/>
    <property type="molecule type" value="Genomic_DNA"/>
</dbReference>
<name>A0A2G6Q7J3_9BACI</name>
<evidence type="ECO:0000313" key="2">
    <source>
        <dbReference type="Proteomes" id="UP000228484"/>
    </source>
</evidence>
<proteinExistence type="predicted"/>
<comment type="caution">
    <text evidence="1">The sequence shown here is derived from an EMBL/GenBank/DDBJ whole genome shotgun (WGS) entry which is preliminary data.</text>
</comment>
<dbReference type="Proteomes" id="UP000228484">
    <property type="component" value="Unassembled WGS sequence"/>
</dbReference>
<accession>A0A2G6Q7J3</accession>
<gene>
    <name evidence="1" type="ORF">CO726_24795</name>
</gene>
<dbReference type="AlphaFoldDB" id="A0A2G6Q7J3"/>
<protein>
    <submittedName>
        <fullName evidence="1">Uncharacterized protein</fullName>
    </submittedName>
</protein>
<evidence type="ECO:0000313" key="1">
    <source>
        <dbReference type="EMBL" id="PIE92787.1"/>
    </source>
</evidence>
<organism evidence="1 2">
    <name type="scientific">Bacillus fungorum</name>
    <dbReference type="NCBI Taxonomy" id="2039284"/>
    <lineage>
        <taxon>Bacteria</taxon>
        <taxon>Bacillati</taxon>
        <taxon>Bacillota</taxon>
        <taxon>Bacilli</taxon>
        <taxon>Bacillales</taxon>
        <taxon>Bacillaceae</taxon>
        <taxon>Bacillus</taxon>
    </lineage>
</organism>
<dbReference type="RefSeq" id="WP_099686019.1">
    <property type="nucleotide sequence ID" value="NZ_NWUW01000026.1"/>
</dbReference>
<keyword evidence="2" id="KW-1185">Reference proteome</keyword>